<name>A0A4S2JSP4_9HYME</name>
<accession>A0A4S2JSP4</accession>
<organism evidence="1 2">
    <name type="scientific">Temnothorax longispinosus</name>
    <dbReference type="NCBI Taxonomy" id="300112"/>
    <lineage>
        <taxon>Eukaryota</taxon>
        <taxon>Metazoa</taxon>
        <taxon>Ecdysozoa</taxon>
        <taxon>Arthropoda</taxon>
        <taxon>Hexapoda</taxon>
        <taxon>Insecta</taxon>
        <taxon>Pterygota</taxon>
        <taxon>Neoptera</taxon>
        <taxon>Endopterygota</taxon>
        <taxon>Hymenoptera</taxon>
        <taxon>Apocrita</taxon>
        <taxon>Aculeata</taxon>
        <taxon>Formicoidea</taxon>
        <taxon>Formicidae</taxon>
        <taxon>Myrmicinae</taxon>
        <taxon>Temnothorax</taxon>
    </lineage>
</organism>
<protein>
    <submittedName>
        <fullName evidence="1">Fatty acid synthase</fullName>
    </submittedName>
</protein>
<dbReference type="Proteomes" id="UP000310200">
    <property type="component" value="Unassembled WGS sequence"/>
</dbReference>
<dbReference type="InterPro" id="IPR042104">
    <property type="entry name" value="PKS_dehydratase_sf"/>
</dbReference>
<reference evidence="1 2" key="1">
    <citation type="journal article" date="2019" name="Philos. Trans. R. Soc. Lond., B, Biol. Sci.">
        <title>Ant behaviour and brain gene expression of defending hosts depend on the ecological success of the intruding social parasite.</title>
        <authorList>
            <person name="Kaur R."/>
            <person name="Stoldt M."/>
            <person name="Jongepier E."/>
            <person name="Feldmeyer B."/>
            <person name="Menzel F."/>
            <person name="Bornberg-Bauer E."/>
            <person name="Foitzik S."/>
        </authorList>
    </citation>
    <scope>NUCLEOTIDE SEQUENCE [LARGE SCALE GENOMIC DNA]</scope>
    <source>
        <tissue evidence="1">Whole body</tissue>
    </source>
</reference>
<sequence>MMKGITFTTIPIIFRDVNFIRATHLTKSNAVKLTIAIQKDGKFEITEEGNVVVTGTVHETSIPEQEMFRTDLLPENSDEEEHMTARDIYKELRLRGYQYSGWFRGLHSASISGSKGHIVWKTNWVTFMDTMLQMYIIGYDTRDLYVPTSIQKLVINPELHASKLRNSATGMENSTDIDKKLPIQIYRELDTIIAGGIEIRGLKATQIFRRKLAQDVVIEEHVFVDHHDYAKISLNEAIRISAQLALEDHQIIKVKIIELVKDVDDVALEYLSSSLLVDAFGDVPLIQTNITLLTSPNRFNSADLPQNISIGDSNKPSVGDKALIVAGFNLLSKQQASLERLLPFLREGGYLLSREKCDSADDNFDAEVNHSMRGMEVLTHFGLRFFGCDITLFKSSKS</sequence>
<evidence type="ECO:0000313" key="1">
    <source>
        <dbReference type="EMBL" id="TGZ37809.1"/>
    </source>
</evidence>
<gene>
    <name evidence="1" type="ORF">DBV15_04814</name>
</gene>
<comment type="caution">
    <text evidence="1">The sequence shown here is derived from an EMBL/GenBank/DDBJ whole genome shotgun (WGS) entry which is preliminary data.</text>
</comment>
<proteinExistence type="predicted"/>
<keyword evidence="2" id="KW-1185">Reference proteome</keyword>
<dbReference type="AlphaFoldDB" id="A0A4S2JSP4"/>
<dbReference type="Gene3D" id="3.10.129.110">
    <property type="entry name" value="Polyketide synthase dehydratase"/>
    <property type="match status" value="1"/>
</dbReference>
<dbReference type="STRING" id="300112.A0A4S2JSP4"/>
<evidence type="ECO:0000313" key="2">
    <source>
        <dbReference type="Proteomes" id="UP000310200"/>
    </source>
</evidence>
<dbReference type="EMBL" id="QBLH01003506">
    <property type="protein sequence ID" value="TGZ37809.1"/>
    <property type="molecule type" value="Genomic_DNA"/>
</dbReference>